<dbReference type="AlphaFoldDB" id="A0A0F9BPK5"/>
<organism evidence="1">
    <name type="scientific">marine sediment metagenome</name>
    <dbReference type="NCBI Taxonomy" id="412755"/>
    <lineage>
        <taxon>unclassified sequences</taxon>
        <taxon>metagenomes</taxon>
        <taxon>ecological metagenomes</taxon>
    </lineage>
</organism>
<comment type="caution">
    <text evidence="1">The sequence shown here is derived from an EMBL/GenBank/DDBJ whole genome shotgun (WGS) entry which is preliminary data.</text>
</comment>
<proteinExistence type="predicted"/>
<accession>A0A0F9BPK5</accession>
<name>A0A0F9BPK5_9ZZZZ</name>
<evidence type="ECO:0000313" key="1">
    <source>
        <dbReference type="EMBL" id="KKK86326.1"/>
    </source>
</evidence>
<gene>
    <name evidence="1" type="ORF">LCGC14_2764390</name>
</gene>
<sequence length="159" mass="18286">MKIRTDYIGNVYKDKKIHGLKRNTDKYGNFQSLAFCGCNYNWTDYRPPCPNPAENDRALLAGAITCKRCRSILNLSLERAEEPDYYLISDTTKGIPEDMPIPIAVCKSEEEVKDILKREAILHTANHVRIYYKIVGVKEVVKFSSEIISKGYEIKLHKQ</sequence>
<protein>
    <submittedName>
        <fullName evidence="1">Uncharacterized protein</fullName>
    </submittedName>
</protein>
<reference evidence="1" key="1">
    <citation type="journal article" date="2015" name="Nature">
        <title>Complex archaea that bridge the gap between prokaryotes and eukaryotes.</title>
        <authorList>
            <person name="Spang A."/>
            <person name="Saw J.H."/>
            <person name="Jorgensen S.L."/>
            <person name="Zaremba-Niedzwiedzka K."/>
            <person name="Martijn J."/>
            <person name="Lind A.E."/>
            <person name="van Eijk R."/>
            <person name="Schleper C."/>
            <person name="Guy L."/>
            <person name="Ettema T.J."/>
        </authorList>
    </citation>
    <scope>NUCLEOTIDE SEQUENCE</scope>
</reference>
<dbReference type="EMBL" id="LAZR01050896">
    <property type="protein sequence ID" value="KKK86326.1"/>
    <property type="molecule type" value="Genomic_DNA"/>
</dbReference>